<dbReference type="CDD" id="cd00303">
    <property type="entry name" value="retropepsin_like"/>
    <property type="match status" value="1"/>
</dbReference>
<dbReference type="Pfam" id="PF24758">
    <property type="entry name" value="LRR_At5g56370"/>
    <property type="match status" value="1"/>
</dbReference>
<dbReference type="InterPro" id="IPR050232">
    <property type="entry name" value="FBL13/AtMIF1-like"/>
</dbReference>
<dbReference type="InterPro" id="IPR036047">
    <property type="entry name" value="F-box-like_dom_sf"/>
</dbReference>
<keyword evidence="4" id="KW-1185">Reference proteome</keyword>
<dbReference type="InterPro" id="IPR055411">
    <property type="entry name" value="LRR_FXL15/At3g58940/PEG3-like"/>
</dbReference>
<dbReference type="Gene3D" id="3.80.10.10">
    <property type="entry name" value="Ribonuclease Inhibitor"/>
    <property type="match status" value="1"/>
</dbReference>
<sequence>MDKLSALPDELLWVIISLLPFKEAVRTSILSTRWKNLFVSISHLNFDDDGFRRGFMNSVDRVLFARKGVDATTFRVRCRNPLDGSRAEGWIQYALGHNVRELELDLSFPMEISFKMPSGLFTCRTLVTLKLVMPVPDNFDFNIPRKVHLPCLKILHLEFIEFSDDDSVERLFSSCQVLDELTVHRCSFENLTEFNVFNRSLKRLTISHHPGVYEFENRIVINAPNLVYFKYFHFIAKDHFFMDLDSLVEAYIDFGPVFNSVFYDFGTTDLIRGISRLQSLHFSGPFSEALLLGDDQIPALPNMTYLKIGQCYPHGWERLLNFAPFLETLVFEKLPCFQENIMKPPRQVPSCLKSQIKVIKFQSFKGHQKNSITSRPVTRSYAKAHNILVSKTSVMGDNEKLSTRLSEFMEQMSTRQRALEEQMAELSHSIKTGKGYSKKNIEEDESSASKKGTSTSQQGGFMVPRYSKMEFPTTYNGVGDPLGWLKRCEKFFGNQRTNEDDKVGLAAFHLLGETQLWFDQVEEEEADLDWGHFKECCHVRISDLKPQQQVDLFTAGLVEELRIDIEMQQPGNLGVAMNMARTLERKQKASSKLSSRTNLNWPTSLNIGNNPTIPTTKSFNAKGGGQIIKPVGNNNKVGSLAPFIKRLTRTEMAERIAKGLCYNCDESYSLGHKCKRLFWIEVPDYESEQDNDEEDNLEVSLHAISGTRNSSTMQLIAKVSGVTLLLLVDSSSTHNFLREGLTPKLGLKVWEKPGLQVCAANGERVPSVGICKSGLQLLDDEICCKRKGDNMARATSRGSSTT</sequence>
<feature type="region of interest" description="Disordered" evidence="1">
    <location>
        <begin position="430"/>
        <end position="459"/>
    </location>
</feature>
<dbReference type="PROSITE" id="PS50181">
    <property type="entry name" value="FBOX"/>
    <property type="match status" value="1"/>
</dbReference>
<dbReference type="Pfam" id="PF00646">
    <property type="entry name" value="F-box"/>
    <property type="match status" value="1"/>
</dbReference>
<name>A0ABR2QZ12_9ROSI</name>
<dbReference type="PANTHER" id="PTHR31900">
    <property type="entry name" value="F-BOX/RNI SUPERFAMILY PROTEIN-RELATED"/>
    <property type="match status" value="1"/>
</dbReference>
<dbReference type="PANTHER" id="PTHR31900:SF34">
    <property type="entry name" value="EMB|CAB62440.1-RELATED"/>
    <property type="match status" value="1"/>
</dbReference>
<dbReference type="Proteomes" id="UP001396334">
    <property type="component" value="Unassembled WGS sequence"/>
</dbReference>
<dbReference type="SUPFAM" id="SSF52047">
    <property type="entry name" value="RNI-like"/>
    <property type="match status" value="1"/>
</dbReference>
<evidence type="ECO:0000259" key="2">
    <source>
        <dbReference type="PROSITE" id="PS50181"/>
    </source>
</evidence>
<evidence type="ECO:0000256" key="1">
    <source>
        <dbReference type="SAM" id="MobiDB-lite"/>
    </source>
</evidence>
<feature type="compositionally biased region" description="Polar residues" evidence="1">
    <location>
        <begin position="449"/>
        <end position="459"/>
    </location>
</feature>
<protein>
    <recommendedName>
        <fullName evidence="2">F-box domain-containing protein</fullName>
    </recommendedName>
</protein>
<dbReference type="Gene3D" id="1.20.1280.50">
    <property type="match status" value="1"/>
</dbReference>
<dbReference type="EMBL" id="JBBPBN010000029">
    <property type="protein sequence ID" value="KAK9005957.1"/>
    <property type="molecule type" value="Genomic_DNA"/>
</dbReference>
<reference evidence="3 4" key="1">
    <citation type="journal article" date="2024" name="G3 (Bethesda)">
        <title>Genome assembly of Hibiscus sabdariffa L. provides insights into metabolisms of medicinal natural products.</title>
        <authorList>
            <person name="Kim T."/>
        </authorList>
    </citation>
    <scope>NUCLEOTIDE SEQUENCE [LARGE SCALE GENOMIC DNA]</scope>
    <source>
        <strain evidence="3">TK-2024</strain>
        <tissue evidence="3">Old leaves</tissue>
    </source>
</reference>
<gene>
    <name evidence="3" type="ORF">V6N11_035011</name>
</gene>
<dbReference type="CDD" id="cd22160">
    <property type="entry name" value="F-box_AtFBL13-like"/>
    <property type="match status" value="1"/>
</dbReference>
<dbReference type="SUPFAM" id="SSF81383">
    <property type="entry name" value="F-box domain"/>
    <property type="match status" value="1"/>
</dbReference>
<accession>A0ABR2QZ12</accession>
<evidence type="ECO:0000313" key="3">
    <source>
        <dbReference type="EMBL" id="KAK9005957.1"/>
    </source>
</evidence>
<feature type="domain" description="F-box" evidence="2">
    <location>
        <begin position="1"/>
        <end position="54"/>
    </location>
</feature>
<dbReference type="InterPro" id="IPR032675">
    <property type="entry name" value="LRR_dom_sf"/>
</dbReference>
<comment type="caution">
    <text evidence="3">The sequence shown here is derived from an EMBL/GenBank/DDBJ whole genome shotgun (WGS) entry which is preliminary data.</text>
</comment>
<dbReference type="InterPro" id="IPR053781">
    <property type="entry name" value="F-box_AtFBL13-like"/>
</dbReference>
<organism evidence="3 4">
    <name type="scientific">Hibiscus sabdariffa</name>
    <name type="common">roselle</name>
    <dbReference type="NCBI Taxonomy" id="183260"/>
    <lineage>
        <taxon>Eukaryota</taxon>
        <taxon>Viridiplantae</taxon>
        <taxon>Streptophyta</taxon>
        <taxon>Embryophyta</taxon>
        <taxon>Tracheophyta</taxon>
        <taxon>Spermatophyta</taxon>
        <taxon>Magnoliopsida</taxon>
        <taxon>eudicotyledons</taxon>
        <taxon>Gunneridae</taxon>
        <taxon>Pentapetalae</taxon>
        <taxon>rosids</taxon>
        <taxon>malvids</taxon>
        <taxon>Malvales</taxon>
        <taxon>Malvaceae</taxon>
        <taxon>Malvoideae</taxon>
        <taxon>Hibiscus</taxon>
    </lineage>
</organism>
<dbReference type="InterPro" id="IPR001810">
    <property type="entry name" value="F-box_dom"/>
</dbReference>
<proteinExistence type="predicted"/>
<evidence type="ECO:0000313" key="4">
    <source>
        <dbReference type="Proteomes" id="UP001396334"/>
    </source>
</evidence>